<feature type="transmembrane region" description="Helical" evidence="1">
    <location>
        <begin position="59"/>
        <end position="80"/>
    </location>
</feature>
<evidence type="ECO:0000313" key="2">
    <source>
        <dbReference type="EMBL" id="GFR12129.1"/>
    </source>
</evidence>
<keyword evidence="3" id="KW-1185">Reference proteome</keyword>
<proteinExistence type="predicted"/>
<keyword evidence="1" id="KW-1133">Transmembrane helix</keyword>
<gene>
    <name evidence="2" type="ORF">TNCT_486781</name>
</gene>
<evidence type="ECO:0000313" key="3">
    <source>
        <dbReference type="Proteomes" id="UP000887116"/>
    </source>
</evidence>
<evidence type="ECO:0000256" key="1">
    <source>
        <dbReference type="SAM" id="Phobius"/>
    </source>
</evidence>
<sequence length="84" mass="9910">MYFIYVAANENEAANRMKNWKKSWTYALYSTLPIFFVFLFWGHIKNMVCENPIDSDEDLVARLLLAAERGVYCLKFLLIYSKSL</sequence>
<dbReference type="OrthoDB" id="9971063at2759"/>
<accession>A0A8X6LLS8</accession>
<reference evidence="2" key="1">
    <citation type="submission" date="2020-07" db="EMBL/GenBank/DDBJ databases">
        <title>Multicomponent nature underlies the extraordinary mechanical properties of spider dragline silk.</title>
        <authorList>
            <person name="Kono N."/>
            <person name="Nakamura H."/>
            <person name="Mori M."/>
            <person name="Yoshida Y."/>
            <person name="Ohtoshi R."/>
            <person name="Malay A.D."/>
            <person name="Moran D.A.P."/>
            <person name="Tomita M."/>
            <person name="Numata K."/>
            <person name="Arakawa K."/>
        </authorList>
    </citation>
    <scope>NUCLEOTIDE SEQUENCE</scope>
</reference>
<dbReference type="AlphaFoldDB" id="A0A8X6LLS8"/>
<feature type="transmembrane region" description="Helical" evidence="1">
    <location>
        <begin position="26"/>
        <end position="44"/>
    </location>
</feature>
<name>A0A8X6LLS8_TRICU</name>
<organism evidence="2 3">
    <name type="scientific">Trichonephila clavata</name>
    <name type="common">Joro spider</name>
    <name type="synonym">Nephila clavata</name>
    <dbReference type="NCBI Taxonomy" id="2740835"/>
    <lineage>
        <taxon>Eukaryota</taxon>
        <taxon>Metazoa</taxon>
        <taxon>Ecdysozoa</taxon>
        <taxon>Arthropoda</taxon>
        <taxon>Chelicerata</taxon>
        <taxon>Arachnida</taxon>
        <taxon>Araneae</taxon>
        <taxon>Araneomorphae</taxon>
        <taxon>Entelegynae</taxon>
        <taxon>Araneoidea</taxon>
        <taxon>Nephilidae</taxon>
        <taxon>Trichonephila</taxon>
    </lineage>
</organism>
<keyword evidence="1" id="KW-0472">Membrane</keyword>
<comment type="caution">
    <text evidence="2">The sequence shown here is derived from an EMBL/GenBank/DDBJ whole genome shotgun (WGS) entry which is preliminary data.</text>
</comment>
<dbReference type="Proteomes" id="UP000887116">
    <property type="component" value="Unassembled WGS sequence"/>
</dbReference>
<dbReference type="EMBL" id="BMAO01026744">
    <property type="protein sequence ID" value="GFR12129.1"/>
    <property type="molecule type" value="Genomic_DNA"/>
</dbReference>
<keyword evidence="1" id="KW-0812">Transmembrane</keyword>
<protein>
    <submittedName>
        <fullName evidence="2">Uncharacterized protein</fullName>
    </submittedName>
</protein>